<dbReference type="Gene3D" id="3.40.960.10">
    <property type="entry name" value="VSR Endonuclease"/>
    <property type="match status" value="1"/>
</dbReference>
<dbReference type="InterPro" id="IPR011335">
    <property type="entry name" value="Restrct_endonuc-II-like"/>
</dbReference>
<dbReference type="AlphaFoldDB" id="A0A2H1KN12"/>
<evidence type="ECO:0008006" key="3">
    <source>
        <dbReference type="Google" id="ProtNLM"/>
    </source>
</evidence>
<sequence>MGLTPGAYPTLLLVMDLLIEQRSYPSLFRTSEAEERGISRHHLRYDPRFSAVTAGIRRDEVRCVEHPTPSWADEKWMEESLRLRAMTMVVPGIVAGGATAARLFGLPLPHRLIDEHLHLVTFDPGRKVARKGTTVRRHAREEAGYWLELPMHSPVGVFLDLSAELTRDELVALGDAIVGGWHGPPLCSLEFLRTKITQRNYLRQRAQVDSVLSLIREDVDSPQETNLRLWALSRGLPEPVVHPRVYCRLLNRTVEPDLGYPHVKLALEYEGEHHLLSKSQWTSDIARDEALRHEGWEVLRVTSQMSRAELERKIRYHLEQKAGGGGR</sequence>
<dbReference type="SUPFAM" id="SSF52980">
    <property type="entry name" value="Restriction endonuclease-like"/>
    <property type="match status" value="1"/>
</dbReference>
<accession>A0A2H1KN12</accession>
<organism evidence="1 2">
    <name type="scientific">Brevibacterium linens</name>
    <dbReference type="NCBI Taxonomy" id="1703"/>
    <lineage>
        <taxon>Bacteria</taxon>
        <taxon>Bacillati</taxon>
        <taxon>Actinomycetota</taxon>
        <taxon>Actinomycetes</taxon>
        <taxon>Micrococcales</taxon>
        <taxon>Brevibacteriaceae</taxon>
        <taxon>Brevibacterium</taxon>
    </lineage>
</organism>
<proteinExistence type="predicted"/>
<evidence type="ECO:0000313" key="1">
    <source>
        <dbReference type="EMBL" id="SMY01193.1"/>
    </source>
</evidence>
<gene>
    <name evidence="1" type="ORF">BLIN101_03498</name>
</gene>
<evidence type="ECO:0000313" key="2">
    <source>
        <dbReference type="Proteomes" id="UP000234498"/>
    </source>
</evidence>
<dbReference type="Proteomes" id="UP000234498">
    <property type="component" value="Unassembled WGS sequence"/>
</dbReference>
<protein>
    <recommendedName>
        <fullName evidence="3">DUF559 domain-containing protein</fullName>
    </recommendedName>
</protein>
<name>A0A2H1KN12_BRELN</name>
<reference evidence="1 2" key="1">
    <citation type="submission" date="2017-03" db="EMBL/GenBank/DDBJ databases">
        <authorList>
            <person name="Afonso C.L."/>
            <person name="Miller P.J."/>
            <person name="Scott M.A."/>
            <person name="Spackman E."/>
            <person name="Goraichik I."/>
            <person name="Dimitrov K.M."/>
            <person name="Suarez D.L."/>
            <person name="Swayne D.E."/>
        </authorList>
    </citation>
    <scope>NUCLEOTIDE SEQUENCE [LARGE SCALE GENOMIC DNA]</scope>
    <source>
        <strain evidence="1 2">Mu101</strain>
    </source>
</reference>
<dbReference type="EMBL" id="FXZA01000055">
    <property type="protein sequence ID" value="SMY01193.1"/>
    <property type="molecule type" value="Genomic_DNA"/>
</dbReference>